<dbReference type="Proteomes" id="UP000289738">
    <property type="component" value="Chromosome A02"/>
</dbReference>
<keyword evidence="2" id="KW-1185">Reference proteome</keyword>
<reference evidence="1 2" key="1">
    <citation type="submission" date="2019-01" db="EMBL/GenBank/DDBJ databases">
        <title>Sequencing of cultivated peanut Arachis hypogaea provides insights into genome evolution and oil improvement.</title>
        <authorList>
            <person name="Chen X."/>
        </authorList>
    </citation>
    <scope>NUCLEOTIDE SEQUENCE [LARGE SCALE GENOMIC DNA]</scope>
    <source>
        <strain evidence="2">cv. Fuhuasheng</strain>
        <tissue evidence="1">Leaves</tissue>
    </source>
</reference>
<dbReference type="AlphaFoldDB" id="A0A445ECF8"/>
<comment type="caution">
    <text evidence="1">The sequence shown here is derived from an EMBL/GenBank/DDBJ whole genome shotgun (WGS) entry which is preliminary data.</text>
</comment>
<evidence type="ECO:0000313" key="2">
    <source>
        <dbReference type="Proteomes" id="UP000289738"/>
    </source>
</evidence>
<protein>
    <submittedName>
        <fullName evidence="1">Uncharacterized protein</fullName>
    </submittedName>
</protein>
<organism evidence="1 2">
    <name type="scientific">Arachis hypogaea</name>
    <name type="common">Peanut</name>
    <dbReference type="NCBI Taxonomy" id="3818"/>
    <lineage>
        <taxon>Eukaryota</taxon>
        <taxon>Viridiplantae</taxon>
        <taxon>Streptophyta</taxon>
        <taxon>Embryophyta</taxon>
        <taxon>Tracheophyta</taxon>
        <taxon>Spermatophyta</taxon>
        <taxon>Magnoliopsida</taxon>
        <taxon>eudicotyledons</taxon>
        <taxon>Gunneridae</taxon>
        <taxon>Pentapetalae</taxon>
        <taxon>rosids</taxon>
        <taxon>fabids</taxon>
        <taxon>Fabales</taxon>
        <taxon>Fabaceae</taxon>
        <taxon>Papilionoideae</taxon>
        <taxon>50 kb inversion clade</taxon>
        <taxon>dalbergioids sensu lato</taxon>
        <taxon>Dalbergieae</taxon>
        <taxon>Pterocarpus clade</taxon>
        <taxon>Arachis</taxon>
    </lineage>
</organism>
<accession>A0A445ECF8</accession>
<proteinExistence type="predicted"/>
<gene>
    <name evidence="1" type="ORF">Ahy_A02g007532</name>
</gene>
<dbReference type="EMBL" id="SDMP01000002">
    <property type="protein sequence ID" value="RYR73192.1"/>
    <property type="molecule type" value="Genomic_DNA"/>
</dbReference>
<sequence>MGYIAFQKSRYRHAGFTRKDLYNYIDRYRRSKIKNGDANAAIR</sequence>
<evidence type="ECO:0000313" key="1">
    <source>
        <dbReference type="EMBL" id="RYR73192.1"/>
    </source>
</evidence>
<name>A0A445ECF8_ARAHY</name>